<gene>
    <name evidence="1" type="ORF">WAZ07_21955</name>
</gene>
<reference evidence="1 2" key="1">
    <citation type="submission" date="2024-01" db="EMBL/GenBank/DDBJ databases">
        <title>Seven novel Bacillus-like species.</title>
        <authorList>
            <person name="Liu G."/>
        </authorList>
    </citation>
    <scope>NUCLEOTIDE SEQUENCE [LARGE SCALE GENOMIC DNA]</scope>
    <source>
        <strain evidence="1 2">FJAT-51639</strain>
    </source>
</reference>
<evidence type="ECO:0000313" key="1">
    <source>
        <dbReference type="EMBL" id="MEI4803846.1"/>
    </source>
</evidence>
<proteinExistence type="predicted"/>
<dbReference type="Proteomes" id="UP001372526">
    <property type="component" value="Unassembled WGS sequence"/>
</dbReference>
<sequence length="87" mass="10250">MLKSVLTILATTSNKITIGKTSAFYDMKFAKVLKRYDNYLCYDIFKEIIRGNKQPHPYIREKGEQVIFNEDCKLIERIPINPDDFED</sequence>
<accession>A0ABU8FMB8</accession>
<name>A0ABU8FMB8_9BACI</name>
<protein>
    <submittedName>
        <fullName evidence="1">Uncharacterized protein</fullName>
    </submittedName>
</protein>
<evidence type="ECO:0000313" key="2">
    <source>
        <dbReference type="Proteomes" id="UP001372526"/>
    </source>
</evidence>
<comment type="caution">
    <text evidence="1">The sequence shown here is derived from an EMBL/GenBank/DDBJ whole genome shotgun (WGS) entry which is preliminary data.</text>
</comment>
<dbReference type="EMBL" id="JBAWSX010000018">
    <property type="protein sequence ID" value="MEI4803846.1"/>
    <property type="molecule type" value="Genomic_DNA"/>
</dbReference>
<keyword evidence="2" id="KW-1185">Reference proteome</keyword>
<organism evidence="1 2">
    <name type="scientific">Bacillus bruguierae</name>
    <dbReference type="NCBI Taxonomy" id="3127667"/>
    <lineage>
        <taxon>Bacteria</taxon>
        <taxon>Bacillati</taxon>
        <taxon>Bacillota</taxon>
        <taxon>Bacilli</taxon>
        <taxon>Bacillales</taxon>
        <taxon>Bacillaceae</taxon>
        <taxon>Bacillus</taxon>
    </lineage>
</organism>